<dbReference type="PROSITE" id="PS51257">
    <property type="entry name" value="PROKAR_LIPOPROTEIN"/>
    <property type="match status" value="1"/>
</dbReference>
<reference evidence="1 2" key="1">
    <citation type="submission" date="2023-10" db="EMBL/GenBank/DDBJ databases">
        <title>Genome-Wide Identification Analysis in wild type Solanum Pinnatisectum Reveals Some Genes Defensing Phytophthora Infestans.</title>
        <authorList>
            <person name="Sun C."/>
        </authorList>
    </citation>
    <scope>NUCLEOTIDE SEQUENCE [LARGE SCALE GENOMIC DNA]</scope>
    <source>
        <strain evidence="1">LQN</strain>
        <tissue evidence="1">Leaf</tissue>
    </source>
</reference>
<proteinExistence type="predicted"/>
<evidence type="ECO:0000313" key="1">
    <source>
        <dbReference type="EMBL" id="KAK4716299.1"/>
    </source>
</evidence>
<keyword evidence="2" id="KW-1185">Reference proteome</keyword>
<dbReference type="Proteomes" id="UP001311915">
    <property type="component" value="Unassembled WGS sequence"/>
</dbReference>
<comment type="caution">
    <text evidence="1">The sequence shown here is derived from an EMBL/GenBank/DDBJ whole genome shotgun (WGS) entry which is preliminary data.</text>
</comment>
<accession>A0AAV9KUN4</accession>
<dbReference type="AlphaFoldDB" id="A0AAV9KUN4"/>
<evidence type="ECO:0000313" key="2">
    <source>
        <dbReference type="Proteomes" id="UP001311915"/>
    </source>
</evidence>
<dbReference type="EMBL" id="JAWPEI010000009">
    <property type="protein sequence ID" value="KAK4716299.1"/>
    <property type="molecule type" value="Genomic_DNA"/>
</dbReference>
<name>A0AAV9KUN4_9SOLN</name>
<organism evidence="1 2">
    <name type="scientific">Solanum pinnatisectum</name>
    <name type="common">tansyleaf nightshade</name>
    <dbReference type="NCBI Taxonomy" id="50273"/>
    <lineage>
        <taxon>Eukaryota</taxon>
        <taxon>Viridiplantae</taxon>
        <taxon>Streptophyta</taxon>
        <taxon>Embryophyta</taxon>
        <taxon>Tracheophyta</taxon>
        <taxon>Spermatophyta</taxon>
        <taxon>Magnoliopsida</taxon>
        <taxon>eudicotyledons</taxon>
        <taxon>Gunneridae</taxon>
        <taxon>Pentapetalae</taxon>
        <taxon>asterids</taxon>
        <taxon>lamiids</taxon>
        <taxon>Solanales</taxon>
        <taxon>Solanaceae</taxon>
        <taxon>Solanoideae</taxon>
        <taxon>Solaneae</taxon>
        <taxon>Solanum</taxon>
    </lineage>
</organism>
<gene>
    <name evidence="1" type="ORF">R3W88_014637</name>
</gene>
<sequence>MQVFTIRLCPPHINSSSSCHITQNGSSSFLLPSSTQAVSQTSLTPNISRSNIGVSVPASPSISSSIAPTRSKTQNIGDTREYDAYHRLIITPDEDGLDFTGAWTNGVRDSLLQRLVPHYLLILHQYGQMWLEV</sequence>
<protein>
    <submittedName>
        <fullName evidence="1">Uncharacterized protein</fullName>
    </submittedName>
</protein>